<dbReference type="EMBL" id="CAXIXY010000003">
    <property type="protein sequence ID" value="CAL2082496.1"/>
    <property type="molecule type" value="Genomic_DNA"/>
</dbReference>
<keyword evidence="3" id="KW-1185">Reference proteome</keyword>
<sequence>MKKSYAIVLCFVFMNIATSFAQQESKHNLNALLGKWKIDMSPYDKTDNNFAIMIIDKVSKNSIEGTFYRKGVRIREGRINTLNNYIYGALVSGDNSGDYNTSFYLKNGKLYGSTHSLKKDFLAVWEAVKE</sequence>
<proteinExistence type="predicted"/>
<feature type="signal peptide" evidence="1">
    <location>
        <begin position="1"/>
        <end position="21"/>
    </location>
</feature>
<dbReference type="RefSeq" id="WP_348711299.1">
    <property type="nucleotide sequence ID" value="NZ_CAXIXY010000003.1"/>
</dbReference>
<protein>
    <recommendedName>
        <fullName evidence="4">Lipocalin-like protein</fullName>
    </recommendedName>
</protein>
<gene>
    <name evidence="2" type="ORF">T190607A01A_11371</name>
</gene>
<evidence type="ECO:0000256" key="1">
    <source>
        <dbReference type="SAM" id="SignalP"/>
    </source>
</evidence>
<evidence type="ECO:0000313" key="3">
    <source>
        <dbReference type="Proteomes" id="UP001497416"/>
    </source>
</evidence>
<name>A0ABM9NXJ6_9FLAO</name>
<dbReference type="Proteomes" id="UP001497416">
    <property type="component" value="Unassembled WGS sequence"/>
</dbReference>
<keyword evidence="1" id="KW-0732">Signal</keyword>
<accession>A0ABM9NXJ6</accession>
<organism evidence="2 3">
    <name type="scientific">Tenacibaculum platacis</name>
    <dbReference type="NCBI Taxonomy" id="3137852"/>
    <lineage>
        <taxon>Bacteria</taxon>
        <taxon>Pseudomonadati</taxon>
        <taxon>Bacteroidota</taxon>
        <taxon>Flavobacteriia</taxon>
        <taxon>Flavobacteriales</taxon>
        <taxon>Flavobacteriaceae</taxon>
        <taxon>Tenacibaculum</taxon>
    </lineage>
</organism>
<comment type="caution">
    <text evidence="2">The sequence shown here is derived from an EMBL/GenBank/DDBJ whole genome shotgun (WGS) entry which is preliminary data.</text>
</comment>
<reference evidence="2 3" key="1">
    <citation type="submission" date="2024-05" db="EMBL/GenBank/DDBJ databases">
        <authorList>
            <person name="Duchaud E."/>
        </authorList>
    </citation>
    <scope>NUCLEOTIDE SEQUENCE [LARGE SCALE GENOMIC DNA]</scope>
    <source>
        <strain evidence="2">Ena-SAMPLE-TAB-13-05-2024-13:56:06:370-140302</strain>
    </source>
</reference>
<evidence type="ECO:0008006" key="4">
    <source>
        <dbReference type="Google" id="ProtNLM"/>
    </source>
</evidence>
<evidence type="ECO:0000313" key="2">
    <source>
        <dbReference type="EMBL" id="CAL2082496.1"/>
    </source>
</evidence>
<feature type="chain" id="PRO_5047237672" description="Lipocalin-like protein" evidence="1">
    <location>
        <begin position="22"/>
        <end position="130"/>
    </location>
</feature>